<keyword evidence="4 5" id="KW-0472">Membrane</keyword>
<feature type="transmembrane region" description="Helical" evidence="5">
    <location>
        <begin position="44"/>
        <end position="63"/>
    </location>
</feature>
<comment type="subcellular location">
    <subcellularLocation>
        <location evidence="1">Membrane</location>
        <topology evidence="1">Multi-pass membrane protein</topology>
    </subcellularLocation>
</comment>
<comment type="caution">
    <text evidence="6">The sequence shown here is derived from an EMBL/GenBank/DDBJ whole genome shotgun (WGS) entry which is preliminary data.</text>
</comment>
<keyword evidence="7" id="KW-1185">Reference proteome</keyword>
<protein>
    <recommendedName>
        <fullName evidence="8">PQ loop repeat protein</fullName>
    </recommendedName>
</protein>
<evidence type="ECO:0000256" key="5">
    <source>
        <dbReference type="SAM" id="Phobius"/>
    </source>
</evidence>
<evidence type="ECO:0008006" key="8">
    <source>
        <dbReference type="Google" id="ProtNLM"/>
    </source>
</evidence>
<gene>
    <name evidence="6" type="ORF">Ctaglu_33490</name>
</gene>
<dbReference type="OrthoDB" id="2989163at2"/>
<dbReference type="GO" id="GO:0016020">
    <property type="term" value="C:membrane"/>
    <property type="evidence" value="ECO:0007669"/>
    <property type="project" value="UniProtKB-SubCell"/>
</dbReference>
<dbReference type="RefSeq" id="WP_125003807.1">
    <property type="nucleotide sequence ID" value="NZ_BHYK01000021.1"/>
</dbReference>
<dbReference type="Gene3D" id="1.20.1280.290">
    <property type="match status" value="1"/>
</dbReference>
<dbReference type="Pfam" id="PF04193">
    <property type="entry name" value="PQ-loop"/>
    <property type="match status" value="1"/>
</dbReference>
<evidence type="ECO:0000256" key="1">
    <source>
        <dbReference type="ARBA" id="ARBA00004141"/>
    </source>
</evidence>
<evidence type="ECO:0000313" key="7">
    <source>
        <dbReference type="Proteomes" id="UP000287872"/>
    </source>
</evidence>
<sequence length="97" mass="10986">MSKLEILMNVLQLIGGIVLSIGYYPQIKRTLKTKSVGDISLAYYVNIFIGVFLMECYAFYNFITGKTAMFFVTNSIALACCTTMMILVAKYRDKNNK</sequence>
<dbReference type="InterPro" id="IPR006603">
    <property type="entry name" value="PQ-loop_rpt"/>
</dbReference>
<dbReference type="AlphaFoldDB" id="A0A401UQC9"/>
<evidence type="ECO:0000256" key="4">
    <source>
        <dbReference type="ARBA" id="ARBA00023136"/>
    </source>
</evidence>
<keyword evidence="3 5" id="KW-1133">Transmembrane helix</keyword>
<name>A0A401UQC9_9CLOT</name>
<feature type="transmembrane region" description="Helical" evidence="5">
    <location>
        <begin position="69"/>
        <end position="89"/>
    </location>
</feature>
<feature type="transmembrane region" description="Helical" evidence="5">
    <location>
        <begin position="6"/>
        <end position="24"/>
    </location>
</feature>
<reference evidence="6 7" key="1">
    <citation type="submission" date="2018-11" db="EMBL/GenBank/DDBJ databases">
        <title>Genome sequencing and assembly of Clostridium tagluense strain A121.</title>
        <authorList>
            <person name="Murakami T."/>
            <person name="Segawa T."/>
            <person name="Shcherbakova V.A."/>
            <person name="Mori H."/>
            <person name="Yoshimura Y."/>
        </authorList>
    </citation>
    <scope>NUCLEOTIDE SEQUENCE [LARGE SCALE GENOMIC DNA]</scope>
    <source>
        <strain evidence="6 7">A121</strain>
    </source>
</reference>
<dbReference type="Proteomes" id="UP000287872">
    <property type="component" value="Unassembled WGS sequence"/>
</dbReference>
<evidence type="ECO:0000256" key="2">
    <source>
        <dbReference type="ARBA" id="ARBA00022692"/>
    </source>
</evidence>
<accession>A0A401UQC9</accession>
<evidence type="ECO:0000313" key="6">
    <source>
        <dbReference type="EMBL" id="GCD11726.1"/>
    </source>
</evidence>
<dbReference type="EMBL" id="BHYK01000021">
    <property type="protein sequence ID" value="GCD11726.1"/>
    <property type="molecule type" value="Genomic_DNA"/>
</dbReference>
<proteinExistence type="predicted"/>
<organism evidence="6 7">
    <name type="scientific">Clostridium tagluense</name>
    <dbReference type="NCBI Taxonomy" id="360422"/>
    <lineage>
        <taxon>Bacteria</taxon>
        <taxon>Bacillati</taxon>
        <taxon>Bacillota</taxon>
        <taxon>Clostridia</taxon>
        <taxon>Eubacteriales</taxon>
        <taxon>Clostridiaceae</taxon>
        <taxon>Clostridium</taxon>
    </lineage>
</organism>
<keyword evidence="2 5" id="KW-0812">Transmembrane</keyword>
<evidence type="ECO:0000256" key="3">
    <source>
        <dbReference type="ARBA" id="ARBA00022989"/>
    </source>
</evidence>